<organism evidence="1 2">
    <name type="scientific">Solanum commersonii</name>
    <name type="common">Commerson's wild potato</name>
    <name type="synonym">Commerson's nightshade</name>
    <dbReference type="NCBI Taxonomy" id="4109"/>
    <lineage>
        <taxon>Eukaryota</taxon>
        <taxon>Viridiplantae</taxon>
        <taxon>Streptophyta</taxon>
        <taxon>Embryophyta</taxon>
        <taxon>Tracheophyta</taxon>
        <taxon>Spermatophyta</taxon>
        <taxon>Magnoliopsida</taxon>
        <taxon>eudicotyledons</taxon>
        <taxon>Gunneridae</taxon>
        <taxon>Pentapetalae</taxon>
        <taxon>asterids</taxon>
        <taxon>lamiids</taxon>
        <taxon>Solanales</taxon>
        <taxon>Solanaceae</taxon>
        <taxon>Solanoideae</taxon>
        <taxon>Solaneae</taxon>
        <taxon>Solanum</taxon>
    </lineage>
</organism>
<dbReference type="Proteomes" id="UP000824120">
    <property type="component" value="Unassembled WGS sequence"/>
</dbReference>
<reference evidence="1" key="1">
    <citation type="submission" date="2020-09" db="EMBL/GenBank/DDBJ databases">
        <title>De no assembly of potato wild relative species, Solanum commersonii.</title>
        <authorList>
            <person name="Cho K."/>
        </authorList>
    </citation>
    <scope>NUCLEOTIDE SEQUENCE</scope>
    <source>
        <strain evidence="1">LZ3.2</strain>
        <tissue evidence="1">Leaf</tissue>
    </source>
</reference>
<sequence length="66" mass="7292">MYFSPFPFTPWLQFLLPKLPSIISSELHRIFSGGALELENLKISALQRKSSNGGPSELRNLSGVSS</sequence>
<name>A0A9J5VYN7_SOLCO</name>
<evidence type="ECO:0000313" key="1">
    <source>
        <dbReference type="EMBL" id="KAG5568307.1"/>
    </source>
</evidence>
<dbReference type="AlphaFoldDB" id="A0A9J5VYN7"/>
<gene>
    <name evidence="1" type="ORF">H5410_064676</name>
</gene>
<dbReference type="EMBL" id="JACXVP010000169">
    <property type="protein sequence ID" value="KAG5568307.1"/>
    <property type="molecule type" value="Genomic_DNA"/>
</dbReference>
<keyword evidence="2" id="KW-1185">Reference proteome</keyword>
<accession>A0A9J5VYN7</accession>
<proteinExistence type="predicted"/>
<comment type="caution">
    <text evidence="1">The sequence shown here is derived from an EMBL/GenBank/DDBJ whole genome shotgun (WGS) entry which is preliminary data.</text>
</comment>
<evidence type="ECO:0000313" key="2">
    <source>
        <dbReference type="Proteomes" id="UP000824120"/>
    </source>
</evidence>
<protein>
    <submittedName>
        <fullName evidence="1">Uncharacterized protein</fullName>
    </submittedName>
</protein>